<evidence type="ECO:0000313" key="1">
    <source>
        <dbReference type="EMBL" id="KFK23601.1"/>
    </source>
</evidence>
<organism evidence="1 2">
    <name type="scientific">Arabis alpina</name>
    <name type="common">Alpine rock-cress</name>
    <dbReference type="NCBI Taxonomy" id="50452"/>
    <lineage>
        <taxon>Eukaryota</taxon>
        <taxon>Viridiplantae</taxon>
        <taxon>Streptophyta</taxon>
        <taxon>Embryophyta</taxon>
        <taxon>Tracheophyta</taxon>
        <taxon>Spermatophyta</taxon>
        <taxon>Magnoliopsida</taxon>
        <taxon>eudicotyledons</taxon>
        <taxon>Gunneridae</taxon>
        <taxon>Pentapetalae</taxon>
        <taxon>rosids</taxon>
        <taxon>malvids</taxon>
        <taxon>Brassicales</taxon>
        <taxon>Brassicaceae</taxon>
        <taxon>Arabideae</taxon>
        <taxon>Arabis</taxon>
    </lineage>
</organism>
<reference evidence="2" key="1">
    <citation type="journal article" date="2015" name="Nat. Plants">
        <title>Genome expansion of Arabis alpina linked with retrotransposition and reduced symmetric DNA methylation.</title>
        <authorList>
            <person name="Willing E.M."/>
            <person name="Rawat V."/>
            <person name="Mandakova T."/>
            <person name="Maumus F."/>
            <person name="James G.V."/>
            <person name="Nordstroem K.J."/>
            <person name="Becker C."/>
            <person name="Warthmann N."/>
            <person name="Chica C."/>
            <person name="Szarzynska B."/>
            <person name="Zytnicki M."/>
            <person name="Albani M.C."/>
            <person name="Kiefer C."/>
            <person name="Bergonzi S."/>
            <person name="Castaings L."/>
            <person name="Mateos J.L."/>
            <person name="Berns M.C."/>
            <person name="Bujdoso N."/>
            <person name="Piofczyk T."/>
            <person name="de Lorenzo L."/>
            <person name="Barrero-Sicilia C."/>
            <person name="Mateos I."/>
            <person name="Piednoel M."/>
            <person name="Hagmann J."/>
            <person name="Chen-Min-Tao R."/>
            <person name="Iglesias-Fernandez R."/>
            <person name="Schuster S.C."/>
            <person name="Alonso-Blanco C."/>
            <person name="Roudier F."/>
            <person name="Carbonero P."/>
            <person name="Paz-Ares J."/>
            <person name="Davis S.J."/>
            <person name="Pecinka A."/>
            <person name="Quesneville H."/>
            <person name="Colot V."/>
            <person name="Lysak M.A."/>
            <person name="Weigel D."/>
            <person name="Coupland G."/>
            <person name="Schneeberger K."/>
        </authorList>
    </citation>
    <scope>NUCLEOTIDE SEQUENCE [LARGE SCALE GENOMIC DNA]</scope>
    <source>
        <strain evidence="2">cv. Pajares</strain>
    </source>
</reference>
<dbReference type="Gramene" id="KFK23601">
    <property type="protein sequence ID" value="KFK23601"/>
    <property type="gene ID" value="AALP_AAs48356U000200"/>
</dbReference>
<protein>
    <submittedName>
        <fullName evidence="1">Uncharacterized protein</fullName>
    </submittedName>
</protein>
<sequence>MCPPPDCRPAVGALAPTGTCRRLSPFGGSAVVTALNYN</sequence>
<dbReference type="EMBL" id="KL977352">
    <property type="protein sequence ID" value="KFK23601.1"/>
    <property type="molecule type" value="Genomic_DNA"/>
</dbReference>
<proteinExistence type="predicted"/>
<gene>
    <name evidence="1" type="ORF">AALP_AAs48356U000200</name>
</gene>
<name>A0A087G149_ARAAL</name>
<keyword evidence="2" id="KW-1185">Reference proteome</keyword>
<dbReference type="AlphaFoldDB" id="A0A087G149"/>
<evidence type="ECO:0000313" key="2">
    <source>
        <dbReference type="Proteomes" id="UP000029120"/>
    </source>
</evidence>
<dbReference type="Proteomes" id="UP000029120">
    <property type="component" value="Unassembled WGS sequence"/>
</dbReference>
<dbReference type="OrthoDB" id="1024839at2759"/>
<accession>A0A087G149</accession>